<dbReference type="EMBL" id="RBOC01000148">
    <property type="protein sequence ID" value="RMM06937.1"/>
    <property type="molecule type" value="Genomic_DNA"/>
</dbReference>
<evidence type="ECO:0000313" key="1">
    <source>
        <dbReference type="EMBL" id="RMM06937.1"/>
    </source>
</evidence>
<proteinExistence type="predicted"/>
<protein>
    <submittedName>
        <fullName evidence="1">Uncharacterized protein</fullName>
    </submittedName>
</protein>
<reference evidence="1 2" key="1">
    <citation type="submission" date="2018-08" db="EMBL/GenBank/DDBJ databases">
        <title>Recombination of ecologically and evolutionarily significant loci maintains genetic cohesion in the Pseudomonas syringae species complex.</title>
        <authorList>
            <person name="Dillon M."/>
            <person name="Thakur S."/>
            <person name="Almeida R.N.D."/>
            <person name="Weir B.S."/>
            <person name="Guttman D.S."/>
        </authorList>
    </citation>
    <scope>NUCLEOTIDE SEQUENCE [LARGE SCALE GENOMIC DNA]</scope>
    <source>
        <strain evidence="1 2">ICMP 4086</strain>
    </source>
</reference>
<gene>
    <name evidence="1" type="ORF">ALQ84_200312</name>
</gene>
<organism evidence="1 2">
    <name type="scientific">Pseudomonas caricapapayae</name>
    <dbReference type="NCBI Taxonomy" id="46678"/>
    <lineage>
        <taxon>Bacteria</taxon>
        <taxon>Pseudomonadati</taxon>
        <taxon>Pseudomonadota</taxon>
        <taxon>Gammaproteobacteria</taxon>
        <taxon>Pseudomonadales</taxon>
        <taxon>Pseudomonadaceae</taxon>
        <taxon>Pseudomonas</taxon>
    </lineage>
</organism>
<dbReference type="RefSeq" id="WP_055007523.1">
    <property type="nucleotide sequence ID" value="NZ_LJPW01000005.1"/>
</dbReference>
<accession>A0A0P9PZZ7</accession>
<sequence length="231" mass="25550">MDIWTGVVGSKELLSALIGALIGGLFTMWATHRTQKGESDRATQEWRHNRAQVEDERQQTLANTAQLILVEVTTAWNVYRAEYAAELMQIPDGAPYLCVFPIGDNSFPIFDSAPASLAQLPPATSQQIVRFYMRAKGMISMINMNNIDTERAREFANVEMQKRSSQTESAAGFKTDPAEISARYDQDAKRMASLLGMGSTADGLKGLTNEIEGLFLDIQARLAHFVAQLNS</sequence>
<name>A0A0P9PZZ7_9PSED</name>
<dbReference type="OrthoDB" id="6932662at2"/>
<evidence type="ECO:0000313" key="2">
    <source>
        <dbReference type="Proteomes" id="UP000278587"/>
    </source>
</evidence>
<dbReference type="Proteomes" id="UP000278587">
    <property type="component" value="Unassembled WGS sequence"/>
</dbReference>
<dbReference type="AlphaFoldDB" id="A0A0P9PZZ7"/>
<comment type="caution">
    <text evidence="1">The sequence shown here is derived from an EMBL/GenBank/DDBJ whole genome shotgun (WGS) entry which is preliminary data.</text>
</comment>